<proteinExistence type="predicted"/>
<protein>
    <submittedName>
        <fullName evidence="1">Uncharacterized protein</fullName>
    </submittedName>
</protein>
<organism evidence="1 2">
    <name type="scientific">Folsomia candida</name>
    <name type="common">Springtail</name>
    <dbReference type="NCBI Taxonomy" id="158441"/>
    <lineage>
        <taxon>Eukaryota</taxon>
        <taxon>Metazoa</taxon>
        <taxon>Ecdysozoa</taxon>
        <taxon>Arthropoda</taxon>
        <taxon>Hexapoda</taxon>
        <taxon>Collembola</taxon>
        <taxon>Entomobryomorpha</taxon>
        <taxon>Isotomoidea</taxon>
        <taxon>Isotomidae</taxon>
        <taxon>Proisotominae</taxon>
        <taxon>Folsomia</taxon>
    </lineage>
</organism>
<gene>
    <name evidence="1" type="ORF">Fcan01_14351</name>
</gene>
<evidence type="ECO:0000313" key="1">
    <source>
        <dbReference type="EMBL" id="OXA51103.1"/>
    </source>
</evidence>
<dbReference type="AlphaFoldDB" id="A0A226E0P2"/>
<reference evidence="1 2" key="1">
    <citation type="submission" date="2015-12" db="EMBL/GenBank/DDBJ databases">
        <title>The genome of Folsomia candida.</title>
        <authorList>
            <person name="Faddeeva A."/>
            <person name="Derks M.F."/>
            <person name="Anvar Y."/>
            <person name="Smit S."/>
            <person name="Van Straalen N."/>
            <person name="Roelofs D."/>
        </authorList>
    </citation>
    <scope>NUCLEOTIDE SEQUENCE [LARGE SCALE GENOMIC DNA]</scope>
    <source>
        <strain evidence="1 2">VU population</strain>
        <tissue evidence="1">Whole body</tissue>
    </source>
</reference>
<sequence>MCYIQPTIFIWASKNPTEIFSSTENPEEIGSTTPFRIQRNFRRNMSTLGYLLGDNLRARSVSRALSPYVAISELDDANQVVSRKHYSYRSSTAPPSSSLSLYDPLITVPRRYYGDWSTMPSTYYDYPRYRSSYYYDDILPYSRYRSDFGMSLTVRTPPPVTNYLQPIYKTYRHISRPQYHYYAPPSPPVVRNETYSPVYHYHIEPPRTRTVTTTRYYRTLPTYNYTPIYDNSYYYSRLLY</sequence>
<evidence type="ECO:0000313" key="2">
    <source>
        <dbReference type="Proteomes" id="UP000198287"/>
    </source>
</evidence>
<comment type="caution">
    <text evidence="1">The sequence shown here is derived from an EMBL/GenBank/DDBJ whole genome shotgun (WGS) entry which is preliminary data.</text>
</comment>
<name>A0A226E0P2_FOLCA</name>
<dbReference type="EMBL" id="LNIX01000008">
    <property type="protein sequence ID" value="OXA51103.1"/>
    <property type="molecule type" value="Genomic_DNA"/>
</dbReference>
<dbReference type="Proteomes" id="UP000198287">
    <property type="component" value="Unassembled WGS sequence"/>
</dbReference>
<keyword evidence="2" id="KW-1185">Reference proteome</keyword>
<accession>A0A226E0P2</accession>